<dbReference type="InterPro" id="IPR010583">
    <property type="entry name" value="MipA"/>
</dbReference>
<organism evidence="7 8">
    <name type="scientific">Paraburkholderia megapolitana</name>
    <dbReference type="NCBI Taxonomy" id="420953"/>
    <lineage>
        <taxon>Bacteria</taxon>
        <taxon>Pseudomonadati</taxon>
        <taxon>Pseudomonadota</taxon>
        <taxon>Betaproteobacteria</taxon>
        <taxon>Burkholderiales</taxon>
        <taxon>Burkholderiaceae</taxon>
        <taxon>Paraburkholderia</taxon>
    </lineage>
</organism>
<keyword evidence="3 6" id="KW-0732">Signal</keyword>
<reference evidence="7 8" key="1">
    <citation type="submission" date="2016-10" db="EMBL/GenBank/DDBJ databases">
        <authorList>
            <person name="de Groot N.N."/>
        </authorList>
    </citation>
    <scope>NUCLEOTIDE SEQUENCE [LARGE SCALE GENOMIC DNA]</scope>
    <source>
        <strain evidence="7 8">LMG 23650</strain>
    </source>
</reference>
<dbReference type="PANTHER" id="PTHR38776:SF1">
    <property type="entry name" value="MLTA-INTERACTING PROTEIN-RELATED"/>
    <property type="match status" value="1"/>
</dbReference>
<accession>A0A1I3RQX9</accession>
<protein>
    <submittedName>
        <fullName evidence="7">Outer membrane scaffolding protein for murein synthesis, MipA/OmpV family</fullName>
    </submittedName>
</protein>
<keyword evidence="4" id="KW-0472">Membrane</keyword>
<evidence type="ECO:0000256" key="3">
    <source>
        <dbReference type="ARBA" id="ARBA00022729"/>
    </source>
</evidence>
<comment type="subcellular location">
    <subcellularLocation>
        <location evidence="1">Cell outer membrane</location>
    </subcellularLocation>
</comment>
<dbReference type="PANTHER" id="PTHR38776">
    <property type="entry name" value="MLTA-INTERACTING PROTEIN-RELATED"/>
    <property type="match status" value="1"/>
</dbReference>
<dbReference type="EMBL" id="FOQU01000007">
    <property type="protein sequence ID" value="SFJ48954.1"/>
    <property type="molecule type" value="Genomic_DNA"/>
</dbReference>
<sequence length="294" mass="32205">MWITRKKPLCKPTTRMLVWTIACGCGVVMAPAHAQTPSPLAEWQYSAGVPLQKMFDPDPASTPNWQFSFGAAAAFQPRSDGSDRYRVLAGPSIDLRYRDLFFASTGEGVGANVINTDHWRTSIAIAYDLGRRAADDQQHLNGLGNINPAAEIKIATDYVISKDFPLVLRADLRRSLGGTDGWIGDISAYMPLPGSSKKFFWFGGPTATFADSRYMNRWFGVTDAQSARSGYPSYSANAGLKSVGAGITMIWFINKHWFMTADGAIEQLVGRAAHSPITQRSTNGVADMSINYQF</sequence>
<keyword evidence="5" id="KW-0998">Cell outer membrane</keyword>
<evidence type="ECO:0000313" key="7">
    <source>
        <dbReference type="EMBL" id="SFJ48954.1"/>
    </source>
</evidence>
<dbReference type="OrthoDB" id="8956925at2"/>
<keyword evidence="8" id="KW-1185">Reference proteome</keyword>
<evidence type="ECO:0000313" key="8">
    <source>
        <dbReference type="Proteomes" id="UP000199548"/>
    </source>
</evidence>
<dbReference type="Pfam" id="PF06629">
    <property type="entry name" value="MipA"/>
    <property type="match status" value="1"/>
</dbReference>
<dbReference type="STRING" id="420953.SAMN05192543_107393"/>
<evidence type="ECO:0000256" key="4">
    <source>
        <dbReference type="ARBA" id="ARBA00023136"/>
    </source>
</evidence>
<evidence type="ECO:0000256" key="2">
    <source>
        <dbReference type="ARBA" id="ARBA00005722"/>
    </source>
</evidence>
<dbReference type="GO" id="GO:0009279">
    <property type="term" value="C:cell outer membrane"/>
    <property type="evidence" value="ECO:0007669"/>
    <property type="project" value="UniProtKB-SubCell"/>
</dbReference>
<dbReference type="AlphaFoldDB" id="A0A1I3RQX9"/>
<dbReference type="Proteomes" id="UP000199548">
    <property type="component" value="Unassembled WGS sequence"/>
</dbReference>
<evidence type="ECO:0000256" key="6">
    <source>
        <dbReference type="SAM" id="SignalP"/>
    </source>
</evidence>
<feature type="signal peptide" evidence="6">
    <location>
        <begin position="1"/>
        <end position="34"/>
    </location>
</feature>
<gene>
    <name evidence="7" type="ORF">SAMN05192543_107393</name>
</gene>
<feature type="chain" id="PRO_5011481642" evidence="6">
    <location>
        <begin position="35"/>
        <end position="294"/>
    </location>
</feature>
<evidence type="ECO:0000256" key="1">
    <source>
        <dbReference type="ARBA" id="ARBA00004442"/>
    </source>
</evidence>
<proteinExistence type="inferred from homology"/>
<comment type="similarity">
    <text evidence="2">Belongs to the MipA/OmpV family.</text>
</comment>
<evidence type="ECO:0000256" key="5">
    <source>
        <dbReference type="ARBA" id="ARBA00023237"/>
    </source>
</evidence>
<name>A0A1I3RQX9_9BURK</name>